<keyword evidence="1" id="KW-0732">Signal</keyword>
<reference evidence="3 4" key="1">
    <citation type="submission" date="2016-07" db="EMBL/GenBank/DDBJ databases">
        <title>Complete genome sequence of the Lentzea guizhouensis DHS C013.</title>
        <authorList>
            <person name="Cao C."/>
        </authorList>
    </citation>
    <scope>NUCLEOTIDE SEQUENCE [LARGE SCALE GENOMIC DNA]</scope>
    <source>
        <strain evidence="3 4">DHS C013</strain>
    </source>
</reference>
<evidence type="ECO:0000313" key="3">
    <source>
        <dbReference type="EMBL" id="ANZ40155.1"/>
    </source>
</evidence>
<dbReference type="AlphaFoldDB" id="A0A1B2HR40"/>
<feature type="domain" description="Epoxide hydrolase N-terminal" evidence="2">
    <location>
        <begin position="37"/>
        <end position="87"/>
    </location>
</feature>
<dbReference type="STRING" id="1586287.BBK82_33095"/>
<evidence type="ECO:0000313" key="4">
    <source>
        <dbReference type="Proteomes" id="UP000093053"/>
    </source>
</evidence>
<dbReference type="InterPro" id="IPR010497">
    <property type="entry name" value="Epoxide_hydro_N"/>
</dbReference>
<gene>
    <name evidence="3" type="ORF">BBK82_33095</name>
</gene>
<dbReference type="Gene3D" id="3.40.50.1820">
    <property type="entry name" value="alpha/beta hydrolase"/>
    <property type="match status" value="1"/>
</dbReference>
<feature type="signal peptide" evidence="1">
    <location>
        <begin position="1"/>
        <end position="30"/>
    </location>
</feature>
<dbReference type="Proteomes" id="UP000093053">
    <property type="component" value="Chromosome"/>
</dbReference>
<dbReference type="InterPro" id="IPR006311">
    <property type="entry name" value="TAT_signal"/>
</dbReference>
<keyword evidence="4" id="KW-1185">Reference proteome</keyword>
<feature type="chain" id="PRO_5039407484" description="Epoxide hydrolase N-terminal domain-containing protein" evidence="1">
    <location>
        <begin position="31"/>
        <end position="87"/>
    </location>
</feature>
<dbReference type="InterPro" id="IPR019546">
    <property type="entry name" value="TAT_signal_bac_arc"/>
</dbReference>
<dbReference type="PROSITE" id="PS51318">
    <property type="entry name" value="TAT"/>
    <property type="match status" value="1"/>
</dbReference>
<dbReference type="Pfam" id="PF06441">
    <property type="entry name" value="EHN"/>
    <property type="match status" value="1"/>
</dbReference>
<evidence type="ECO:0000259" key="2">
    <source>
        <dbReference type="Pfam" id="PF06441"/>
    </source>
</evidence>
<dbReference type="KEGG" id="led:BBK82_33095"/>
<name>A0A1B2HR40_9PSEU</name>
<sequence length="87" mass="9506">MFNQPSRRGFLSGAAAAALSLGTFSPTAPAAAATSDIRPFRIRIPERDLVDSHRRILASRWPETETVTDLSQGSPLHTMRALARCWA</sequence>
<dbReference type="InterPro" id="IPR029058">
    <property type="entry name" value="AB_hydrolase_fold"/>
</dbReference>
<proteinExistence type="predicted"/>
<accession>A0A1B2HR40</accession>
<protein>
    <recommendedName>
        <fullName evidence="2">Epoxide hydrolase N-terminal domain-containing protein</fullName>
    </recommendedName>
</protein>
<dbReference type="NCBIfam" id="TIGR01409">
    <property type="entry name" value="TAT_signal_seq"/>
    <property type="match status" value="1"/>
</dbReference>
<dbReference type="EMBL" id="CP016793">
    <property type="protein sequence ID" value="ANZ40155.1"/>
    <property type="molecule type" value="Genomic_DNA"/>
</dbReference>
<evidence type="ECO:0000256" key="1">
    <source>
        <dbReference type="SAM" id="SignalP"/>
    </source>
</evidence>
<organism evidence="3 4">
    <name type="scientific">Lentzea guizhouensis</name>
    <dbReference type="NCBI Taxonomy" id="1586287"/>
    <lineage>
        <taxon>Bacteria</taxon>
        <taxon>Bacillati</taxon>
        <taxon>Actinomycetota</taxon>
        <taxon>Actinomycetes</taxon>
        <taxon>Pseudonocardiales</taxon>
        <taxon>Pseudonocardiaceae</taxon>
        <taxon>Lentzea</taxon>
    </lineage>
</organism>